<dbReference type="EMBL" id="VTWT01000012">
    <property type="protein sequence ID" value="KAA9325382.1"/>
    <property type="molecule type" value="Genomic_DNA"/>
</dbReference>
<keyword evidence="3" id="KW-0732">Signal</keyword>
<dbReference type="GO" id="GO:0015979">
    <property type="term" value="P:photosynthesis"/>
    <property type="evidence" value="ECO:0007669"/>
    <property type="project" value="UniProtKB-KW"/>
</dbReference>
<dbReference type="NCBIfam" id="TIGR04183">
    <property type="entry name" value="Por_Secre_tail"/>
    <property type="match status" value="1"/>
</dbReference>
<dbReference type="GO" id="GO:0009523">
    <property type="term" value="C:photosystem II"/>
    <property type="evidence" value="ECO:0007669"/>
    <property type="project" value="UniProtKB-KW"/>
</dbReference>
<keyword evidence="7" id="KW-1185">Reference proteome</keyword>
<dbReference type="Pfam" id="PF14870">
    <property type="entry name" value="PSII_BNR"/>
    <property type="match status" value="1"/>
</dbReference>
<sequence>MKKSVLTFCAIVGLGLQAMAQGSQFWTEQATGFSTPSRGIRDISVPSATAAWAISYDGSATVPGQTKPPVQDYTRTTNGGQTWTSGTIPNAATWAFSNLSAIDANTAWVAMYNDATDSGGRIYKTTDGGATWTQQGTTLFANANSFLNIVHMFDANNGWLQGDPVGGEFEMYTTTDGGATWTPVPAANIPNPLPGEFGTVDVYTTVGNNIIYFGTNKGRVFKSTDAGLTWTVGGTTGLTAVQDLAFSDANNGLATFDDMIVRTSNGGVTWTSVTNYVGTMYTSDLAYVPGTPNTYVSTGANGTNGSSYSIDGGQTWVDYDMGDQRTALTFYSPTVGYAGGFNQDATTGGIFKFNGTVISGLNDKEFSKNVKVFPNPSNGLVTIEVNKASGNTIAINVFDALGRSVISKNETLNGGSYANQIDLTSFTKGIYMLQVQTGENISIRKIVIE</sequence>
<accession>A0A5N1IIC4</accession>
<feature type="chain" id="PRO_5024869342" evidence="3">
    <location>
        <begin position="21"/>
        <end position="449"/>
    </location>
</feature>
<name>A0A5N1IIC4_9BACT</name>
<gene>
    <name evidence="6" type="ORF">F0P94_17480</name>
</gene>
<feature type="domain" description="Secretion system C-terminal sorting" evidence="5">
    <location>
        <begin position="372"/>
        <end position="448"/>
    </location>
</feature>
<dbReference type="CDD" id="cd15482">
    <property type="entry name" value="Sialidase_non-viral"/>
    <property type="match status" value="1"/>
</dbReference>
<dbReference type="InterPro" id="IPR028203">
    <property type="entry name" value="PSII_CF48-like_dom"/>
</dbReference>
<organism evidence="6 7">
    <name type="scientific">Adhaeribacter soli</name>
    <dbReference type="NCBI Taxonomy" id="2607655"/>
    <lineage>
        <taxon>Bacteria</taxon>
        <taxon>Pseudomonadati</taxon>
        <taxon>Bacteroidota</taxon>
        <taxon>Cytophagia</taxon>
        <taxon>Cytophagales</taxon>
        <taxon>Hymenobacteraceae</taxon>
        <taxon>Adhaeribacter</taxon>
    </lineage>
</organism>
<evidence type="ECO:0000313" key="7">
    <source>
        <dbReference type="Proteomes" id="UP000326570"/>
    </source>
</evidence>
<dbReference type="Proteomes" id="UP000326570">
    <property type="component" value="Unassembled WGS sequence"/>
</dbReference>
<feature type="domain" description="Photosynthesis system II assembly factor Ycf48/Hcf136-like" evidence="4">
    <location>
        <begin position="122"/>
        <end position="232"/>
    </location>
</feature>
<keyword evidence="2" id="KW-0604">Photosystem II</keyword>
<dbReference type="RefSeq" id="WP_150905463.1">
    <property type="nucleotide sequence ID" value="NZ_VTWT01000012.1"/>
</dbReference>
<dbReference type="AlphaFoldDB" id="A0A5N1IIC4"/>
<evidence type="ECO:0000256" key="1">
    <source>
        <dbReference type="ARBA" id="ARBA00022531"/>
    </source>
</evidence>
<protein>
    <submittedName>
        <fullName evidence="6">T9SS type A sorting domain-containing protein</fullName>
    </submittedName>
</protein>
<reference evidence="6 7" key="1">
    <citation type="submission" date="2019-09" db="EMBL/GenBank/DDBJ databases">
        <title>Genome sequence of Adhaeribacter sp. M2.</title>
        <authorList>
            <person name="Srinivasan S."/>
        </authorList>
    </citation>
    <scope>NUCLEOTIDE SEQUENCE [LARGE SCALE GENOMIC DNA]</scope>
    <source>
        <strain evidence="6 7">M2</strain>
    </source>
</reference>
<feature type="signal peptide" evidence="3">
    <location>
        <begin position="1"/>
        <end position="20"/>
    </location>
</feature>
<keyword evidence="1" id="KW-0602">Photosynthesis</keyword>
<comment type="caution">
    <text evidence="6">The sequence shown here is derived from an EMBL/GenBank/DDBJ whole genome shotgun (WGS) entry which is preliminary data.</text>
</comment>
<proteinExistence type="predicted"/>
<evidence type="ECO:0000313" key="6">
    <source>
        <dbReference type="EMBL" id="KAA9325382.1"/>
    </source>
</evidence>
<evidence type="ECO:0000256" key="3">
    <source>
        <dbReference type="SAM" id="SignalP"/>
    </source>
</evidence>
<dbReference type="InterPro" id="IPR026444">
    <property type="entry name" value="Secre_tail"/>
</dbReference>
<dbReference type="PANTHER" id="PTHR47199:SF2">
    <property type="entry name" value="PHOTOSYSTEM II STABILITY_ASSEMBLY FACTOR HCF136, CHLOROPLASTIC"/>
    <property type="match status" value="1"/>
</dbReference>
<dbReference type="Gene3D" id="2.130.10.10">
    <property type="entry name" value="YVTN repeat-like/Quinoprotein amine dehydrogenase"/>
    <property type="match status" value="2"/>
</dbReference>
<dbReference type="InterPro" id="IPR015943">
    <property type="entry name" value="WD40/YVTN_repeat-like_dom_sf"/>
</dbReference>
<dbReference type="SUPFAM" id="SSF110296">
    <property type="entry name" value="Oligoxyloglucan reducing end-specific cellobiohydrolase"/>
    <property type="match status" value="1"/>
</dbReference>
<evidence type="ECO:0000259" key="4">
    <source>
        <dbReference type="Pfam" id="PF14870"/>
    </source>
</evidence>
<evidence type="ECO:0000256" key="2">
    <source>
        <dbReference type="ARBA" id="ARBA00023276"/>
    </source>
</evidence>
<evidence type="ECO:0000259" key="5">
    <source>
        <dbReference type="Pfam" id="PF18962"/>
    </source>
</evidence>
<dbReference type="PANTHER" id="PTHR47199">
    <property type="entry name" value="PHOTOSYSTEM II STABILITY/ASSEMBLY FACTOR HCF136, CHLOROPLASTIC"/>
    <property type="match status" value="1"/>
</dbReference>
<dbReference type="Pfam" id="PF18962">
    <property type="entry name" value="Por_Secre_tail"/>
    <property type="match status" value="1"/>
</dbReference>